<sequence length="197" mass="20299">MSNKPTPFQTCYRLTIMVGTLAVGSMAAYRYGPEPAELAELIDRAASLVAEVPSRGASDPSAMALTEAPAAELDLLQPAPALPSPPVASSDWRHYDTAVQPASALAPLATPSTDAPPPADLEPLERERLTAPLLAVGATRADVTAWGRGAATVYRATASAPVGEVGGGLERQFDAVGETPEAAVAELAAEIRTASLR</sequence>
<comment type="caution">
    <text evidence="1">The sequence shown here is derived from an EMBL/GenBank/DDBJ whole genome shotgun (WGS) entry which is preliminary data.</text>
</comment>
<dbReference type="AlphaFoldDB" id="A0A5C6AMB6"/>
<keyword evidence="2" id="KW-1185">Reference proteome</keyword>
<organism evidence="1 2">
    <name type="scientific">Botrimarina colliarenosi</name>
    <dbReference type="NCBI Taxonomy" id="2528001"/>
    <lineage>
        <taxon>Bacteria</taxon>
        <taxon>Pseudomonadati</taxon>
        <taxon>Planctomycetota</taxon>
        <taxon>Planctomycetia</taxon>
        <taxon>Pirellulales</taxon>
        <taxon>Lacipirellulaceae</taxon>
        <taxon>Botrimarina</taxon>
    </lineage>
</organism>
<evidence type="ECO:0000313" key="2">
    <source>
        <dbReference type="Proteomes" id="UP000317421"/>
    </source>
</evidence>
<accession>A0A5C6AMB6</accession>
<name>A0A5C6AMB6_9BACT</name>
<dbReference type="EMBL" id="SJPR01000001">
    <property type="protein sequence ID" value="TWU00617.1"/>
    <property type="molecule type" value="Genomic_DNA"/>
</dbReference>
<gene>
    <name evidence="1" type="ORF">Pla108_15690</name>
</gene>
<reference evidence="1 2" key="1">
    <citation type="submission" date="2019-02" db="EMBL/GenBank/DDBJ databases">
        <title>Deep-cultivation of Planctomycetes and their phenomic and genomic characterization uncovers novel biology.</title>
        <authorList>
            <person name="Wiegand S."/>
            <person name="Jogler M."/>
            <person name="Boedeker C."/>
            <person name="Pinto D."/>
            <person name="Vollmers J."/>
            <person name="Rivas-Marin E."/>
            <person name="Kohn T."/>
            <person name="Peeters S.H."/>
            <person name="Heuer A."/>
            <person name="Rast P."/>
            <person name="Oberbeckmann S."/>
            <person name="Bunk B."/>
            <person name="Jeske O."/>
            <person name="Meyerdierks A."/>
            <person name="Storesund J.E."/>
            <person name="Kallscheuer N."/>
            <person name="Luecker S."/>
            <person name="Lage O.M."/>
            <person name="Pohl T."/>
            <person name="Merkel B.J."/>
            <person name="Hornburger P."/>
            <person name="Mueller R.-W."/>
            <person name="Bruemmer F."/>
            <person name="Labrenz M."/>
            <person name="Spormann A.M."/>
            <person name="Op Den Camp H."/>
            <person name="Overmann J."/>
            <person name="Amann R."/>
            <person name="Jetten M.S.M."/>
            <person name="Mascher T."/>
            <person name="Medema M.H."/>
            <person name="Devos D.P."/>
            <person name="Kaster A.-K."/>
            <person name="Ovreas L."/>
            <person name="Rohde M."/>
            <person name="Galperin M.Y."/>
            <person name="Jogler C."/>
        </authorList>
    </citation>
    <scope>NUCLEOTIDE SEQUENCE [LARGE SCALE GENOMIC DNA]</scope>
    <source>
        <strain evidence="1 2">Pla108</strain>
    </source>
</reference>
<dbReference type="OrthoDB" id="285677at2"/>
<protein>
    <submittedName>
        <fullName evidence="1">Uncharacterized protein</fullName>
    </submittedName>
</protein>
<dbReference type="RefSeq" id="WP_146444269.1">
    <property type="nucleotide sequence ID" value="NZ_SJPR01000001.1"/>
</dbReference>
<proteinExistence type="predicted"/>
<evidence type="ECO:0000313" key="1">
    <source>
        <dbReference type="EMBL" id="TWU00617.1"/>
    </source>
</evidence>
<dbReference type="Proteomes" id="UP000317421">
    <property type="component" value="Unassembled WGS sequence"/>
</dbReference>